<keyword evidence="15" id="KW-0966">Cell projection</keyword>
<keyword evidence="9 13" id="KW-1133">Transmembrane helix</keyword>
<comment type="caution">
    <text evidence="13">Lacks conserved residue(s) required for the propagation of feature annotation.</text>
</comment>
<keyword evidence="15" id="KW-0969">Cilium</keyword>
<evidence type="ECO:0000256" key="11">
    <source>
        <dbReference type="ARBA" id="ARBA00023225"/>
    </source>
</evidence>
<evidence type="ECO:0000313" key="16">
    <source>
        <dbReference type="Proteomes" id="UP000197424"/>
    </source>
</evidence>
<dbReference type="InterPro" id="IPR029025">
    <property type="entry name" value="T3SS_substrate_exporter_C"/>
</dbReference>
<dbReference type="RefSeq" id="WP_012696270.1">
    <property type="nucleotide sequence ID" value="NZ_CP022115.1"/>
</dbReference>
<keyword evidence="15" id="KW-0282">Flagellum</keyword>
<feature type="transmembrane region" description="Helical" evidence="13">
    <location>
        <begin position="33"/>
        <end position="54"/>
    </location>
</feature>
<dbReference type="AlphaFoldDB" id="A0A248LFN3"/>
<feature type="transmembrane region" description="Helical" evidence="13">
    <location>
        <begin position="90"/>
        <end position="111"/>
    </location>
</feature>
<sequence>MAEDSDLERTEEATPRRREQAREEGQVPRSRELATFTVTMTGVAMLVAYGGVLYQQLKELFARTLTFTRATLDAEDAAQLALRGGLTDGLVSILPILGVLFVLALVTPALIGGWNLSWKAVEPKFSKINPLSGIKRIFSVQGAIEGAKAILKSLLIGGVATWVIWNERAELVSLTRLSLDQALARAVDLTLHTLLIVAGAMVLLVLIDVPFQLWQYSKNLRMTKEDVKKEMKESEGSPEVKGRIRQLQREAARRRMMSDVPNASVVITNPTHYAVALRYEDGMAAPKVIAKGSMKVAERIIELARENRVTILRAPPFARALYFNSEIGDDIPAALYSAAAQVLAYVFQLRAYEKHGGIAPVYPDKLPVPPDLDPQTRQTPPATDNRADA</sequence>
<protein>
    <recommendedName>
        <fullName evidence="3 13">Flagellar biosynthetic protein FlhB</fullName>
    </recommendedName>
</protein>
<dbReference type="GO" id="GO:0005886">
    <property type="term" value="C:plasma membrane"/>
    <property type="evidence" value="ECO:0007669"/>
    <property type="project" value="UniProtKB-SubCell"/>
</dbReference>
<evidence type="ECO:0000256" key="14">
    <source>
        <dbReference type="SAM" id="MobiDB-lite"/>
    </source>
</evidence>
<gene>
    <name evidence="13 15" type="primary">flhB</name>
    <name evidence="15" type="ORF">LHGZ1_0777</name>
</gene>
<feature type="transmembrane region" description="Helical" evidence="13">
    <location>
        <begin position="189"/>
        <end position="214"/>
    </location>
</feature>
<evidence type="ECO:0000256" key="13">
    <source>
        <dbReference type="RuleBase" id="RU364091"/>
    </source>
</evidence>
<keyword evidence="10 13" id="KW-0472">Membrane</keyword>
<dbReference type="OrthoDB" id="9807950at2"/>
<proteinExistence type="inferred from homology"/>
<dbReference type="NCBIfam" id="TIGR00328">
    <property type="entry name" value="flhB"/>
    <property type="match status" value="1"/>
</dbReference>
<keyword evidence="4 13" id="KW-0813">Transport</keyword>
<evidence type="ECO:0000256" key="7">
    <source>
        <dbReference type="ARBA" id="ARBA00022795"/>
    </source>
</evidence>
<dbReference type="Proteomes" id="UP000197424">
    <property type="component" value="Chromosome"/>
</dbReference>
<evidence type="ECO:0000256" key="3">
    <source>
        <dbReference type="ARBA" id="ARBA00021622"/>
    </source>
</evidence>
<comment type="subcellular location">
    <subcellularLocation>
        <location evidence="1">Cell membrane</location>
        <topology evidence="1">Multi-pass membrane protein</topology>
    </subcellularLocation>
</comment>
<evidence type="ECO:0000256" key="8">
    <source>
        <dbReference type="ARBA" id="ARBA00022927"/>
    </source>
</evidence>
<dbReference type="PRINTS" id="PR00950">
    <property type="entry name" value="TYPE3IMSPROT"/>
</dbReference>
<name>A0A248LFN3_9NEIS</name>
<dbReference type="Pfam" id="PF01312">
    <property type="entry name" value="Bac_export_2"/>
    <property type="match status" value="1"/>
</dbReference>
<feature type="region of interest" description="Disordered" evidence="14">
    <location>
        <begin position="1"/>
        <end position="28"/>
    </location>
</feature>
<evidence type="ECO:0000313" key="15">
    <source>
        <dbReference type="EMBL" id="ASJ23608.1"/>
    </source>
</evidence>
<comment type="similarity">
    <text evidence="2 13">Belongs to the type III secretion exporter family.</text>
</comment>
<evidence type="ECO:0000256" key="4">
    <source>
        <dbReference type="ARBA" id="ARBA00022448"/>
    </source>
</evidence>
<dbReference type="EMBL" id="CP022115">
    <property type="protein sequence ID" value="ASJ23608.1"/>
    <property type="molecule type" value="Genomic_DNA"/>
</dbReference>
<dbReference type="GO" id="GO:0009306">
    <property type="term" value="P:protein secretion"/>
    <property type="evidence" value="ECO:0007669"/>
    <property type="project" value="InterPro"/>
</dbReference>
<evidence type="ECO:0000256" key="1">
    <source>
        <dbReference type="ARBA" id="ARBA00004651"/>
    </source>
</evidence>
<keyword evidence="6 13" id="KW-0812">Transmembrane</keyword>
<keyword evidence="8 13" id="KW-0653">Protein transport</keyword>
<evidence type="ECO:0000256" key="5">
    <source>
        <dbReference type="ARBA" id="ARBA00022475"/>
    </source>
</evidence>
<dbReference type="GO" id="GO:0044780">
    <property type="term" value="P:bacterial-type flagellum assembly"/>
    <property type="evidence" value="ECO:0007669"/>
    <property type="project" value="InterPro"/>
</dbReference>
<accession>A0A248LFN3</accession>
<dbReference type="InterPro" id="IPR006135">
    <property type="entry name" value="T3SS_substrate_exporter"/>
</dbReference>
<evidence type="ECO:0000256" key="9">
    <source>
        <dbReference type="ARBA" id="ARBA00022989"/>
    </source>
</evidence>
<evidence type="ECO:0000256" key="2">
    <source>
        <dbReference type="ARBA" id="ARBA00010690"/>
    </source>
</evidence>
<feature type="region of interest" description="Disordered" evidence="14">
    <location>
        <begin position="363"/>
        <end position="389"/>
    </location>
</feature>
<dbReference type="SUPFAM" id="SSF160544">
    <property type="entry name" value="EscU C-terminal domain-like"/>
    <property type="match status" value="1"/>
</dbReference>
<reference evidence="16" key="1">
    <citation type="submission" date="2017-06" db="EMBL/GenBank/DDBJ databases">
        <title>Whole genome sequence of Laribacter hongkongensis LHGZ1.</title>
        <authorList>
            <person name="Chen D."/>
            <person name="Wu H."/>
            <person name="Chen J."/>
        </authorList>
    </citation>
    <scope>NUCLEOTIDE SEQUENCE [LARGE SCALE GENOMIC DNA]</scope>
    <source>
        <strain evidence="16">LHGZ1</strain>
    </source>
</reference>
<dbReference type="Gene3D" id="3.40.1690.10">
    <property type="entry name" value="secretion proteins EscU"/>
    <property type="match status" value="1"/>
</dbReference>
<keyword evidence="11 13" id="KW-1006">Bacterial flagellum protein export</keyword>
<organism evidence="15 16">
    <name type="scientific">Laribacter hongkongensis</name>
    <dbReference type="NCBI Taxonomy" id="168471"/>
    <lineage>
        <taxon>Bacteria</taxon>
        <taxon>Pseudomonadati</taxon>
        <taxon>Pseudomonadota</taxon>
        <taxon>Betaproteobacteria</taxon>
        <taxon>Neisseriales</taxon>
        <taxon>Aquaspirillaceae</taxon>
        <taxon>Laribacter</taxon>
    </lineage>
</organism>
<evidence type="ECO:0000256" key="10">
    <source>
        <dbReference type="ARBA" id="ARBA00023136"/>
    </source>
</evidence>
<dbReference type="InterPro" id="IPR006136">
    <property type="entry name" value="FlhB"/>
</dbReference>
<feature type="compositionally biased region" description="Basic and acidic residues" evidence="14">
    <location>
        <begin position="7"/>
        <end position="28"/>
    </location>
</feature>
<evidence type="ECO:0000256" key="12">
    <source>
        <dbReference type="ARBA" id="ARBA00025078"/>
    </source>
</evidence>
<evidence type="ECO:0000256" key="6">
    <source>
        <dbReference type="ARBA" id="ARBA00022692"/>
    </source>
</evidence>
<comment type="function">
    <text evidence="12 13">Required for formation of the rod structure in the basal body of the flagellar apparatus. Together with FliI and FliH, may constitute the export apparatus of flagellin.</text>
</comment>
<dbReference type="PANTHER" id="PTHR30531">
    <property type="entry name" value="FLAGELLAR BIOSYNTHETIC PROTEIN FLHB"/>
    <property type="match status" value="1"/>
</dbReference>
<dbReference type="Gene3D" id="6.10.250.2080">
    <property type="match status" value="1"/>
</dbReference>
<keyword evidence="5 13" id="KW-1003">Cell membrane</keyword>
<dbReference type="PANTHER" id="PTHR30531:SF12">
    <property type="entry name" value="FLAGELLAR BIOSYNTHETIC PROTEIN FLHB"/>
    <property type="match status" value="1"/>
</dbReference>
<dbReference type="GeneID" id="75109092"/>
<dbReference type="OMA" id="IRMSKQD"/>
<keyword evidence="7 13" id="KW-1005">Bacterial flagellum biogenesis</keyword>